<evidence type="ECO:0000256" key="6">
    <source>
        <dbReference type="ARBA" id="ARBA00023242"/>
    </source>
</evidence>
<evidence type="ECO:0000256" key="4">
    <source>
        <dbReference type="ARBA" id="ARBA00023159"/>
    </source>
</evidence>
<evidence type="ECO:0000313" key="11">
    <source>
        <dbReference type="Proteomes" id="UP000516437"/>
    </source>
</evidence>
<dbReference type="AlphaFoldDB" id="A0A6A1UMJ9"/>
<evidence type="ECO:0000256" key="7">
    <source>
        <dbReference type="ARBA" id="ARBA00025911"/>
    </source>
</evidence>
<feature type="region of interest" description="Disordered" evidence="9">
    <location>
        <begin position="191"/>
        <end position="241"/>
    </location>
</feature>
<evidence type="ECO:0000256" key="3">
    <source>
        <dbReference type="ARBA" id="ARBA00023125"/>
    </source>
</evidence>
<keyword evidence="5 8" id="KW-0804">Transcription</keyword>
<dbReference type="SMART" id="SM00521">
    <property type="entry name" value="CBF"/>
    <property type="match status" value="1"/>
</dbReference>
<keyword evidence="6 8" id="KW-0539">Nucleus</keyword>
<evidence type="ECO:0000256" key="2">
    <source>
        <dbReference type="ARBA" id="ARBA00023015"/>
    </source>
</evidence>
<keyword evidence="4" id="KW-0010">Activator</keyword>
<dbReference type="InterPro" id="IPR001289">
    <property type="entry name" value="NFYA"/>
</dbReference>
<accession>A0A6A1UMJ9</accession>
<comment type="similarity">
    <text evidence="8">Belongs to the NFYA/HAP2 subunit family.</text>
</comment>
<evidence type="ECO:0000313" key="10">
    <source>
        <dbReference type="EMBL" id="KAB1200380.1"/>
    </source>
</evidence>
<evidence type="ECO:0000256" key="1">
    <source>
        <dbReference type="ARBA" id="ARBA00004123"/>
    </source>
</evidence>
<comment type="subunit">
    <text evidence="7">Heterotrimeric transcription factor composed of three components, NF-YA, NF-YB and NF-YC. NF-YB and NF-YC must interact and dimerize for NF-YA association and DNA binding.</text>
</comment>
<comment type="subcellular location">
    <subcellularLocation>
        <location evidence="1 8">Nucleus</location>
    </subcellularLocation>
</comment>
<sequence>MDDRKDVNGTIEMAIFSQSGNTSNDISPNEWVWIECTAKGRMVKKTCGSSIFTQALLTESLGKRAAAKSIMPQAMGEYLTPPTQLGILGHSIACASYQYSDPYYGGAMPAFRSQALVHSHCLGVHPDRMVLPIEAAEEPVYVNAKQYHGILRRRQSRAKAELEKKLIKFRKPYLHESRHLHAMKRARGSGGRFLNTKHLAGNNSTTEPDKGTISPGADTAHSSDLMHSETSNFSRNVHPSSGDSGLIEVTKIHAQQVLQPQSTYSTADGNSCYTYHRGL</sequence>
<dbReference type="GO" id="GO:0016602">
    <property type="term" value="C:CCAAT-binding factor complex"/>
    <property type="evidence" value="ECO:0007669"/>
    <property type="project" value="InterPro"/>
</dbReference>
<dbReference type="PANTHER" id="PTHR12632">
    <property type="entry name" value="TRANSCRIPTION FACTOR NF-Y ALPHA-RELATED"/>
    <property type="match status" value="1"/>
</dbReference>
<comment type="caution">
    <text evidence="10">The sequence shown here is derived from an EMBL/GenBank/DDBJ whole genome shotgun (WGS) entry which is preliminary data.</text>
</comment>
<dbReference type="Gene3D" id="6.10.250.2430">
    <property type="match status" value="1"/>
</dbReference>
<dbReference type="InterPro" id="IPR018362">
    <property type="entry name" value="CCAAT-binding_factor_CS"/>
</dbReference>
<dbReference type="GO" id="GO:0003700">
    <property type="term" value="F:DNA-binding transcription factor activity"/>
    <property type="evidence" value="ECO:0007669"/>
    <property type="project" value="UniProtKB-UniRule"/>
</dbReference>
<protein>
    <recommendedName>
        <fullName evidence="8">Nuclear transcription factor Y subunit</fullName>
    </recommendedName>
</protein>
<comment type="function">
    <text evidence="8">Component of the sequence-specific heterotrimeric transcription factor (NF-Y) which specifically recognizes a 5'-CCAAT-3' box motif found in the promoters of its target genes.</text>
</comment>
<evidence type="ECO:0000256" key="8">
    <source>
        <dbReference type="RuleBase" id="RU367155"/>
    </source>
</evidence>
<feature type="compositionally biased region" description="Polar residues" evidence="9">
    <location>
        <begin position="228"/>
        <end position="241"/>
    </location>
</feature>
<dbReference type="PROSITE" id="PS00686">
    <property type="entry name" value="NFYA_HAP2_1"/>
    <property type="match status" value="1"/>
</dbReference>
<dbReference type="PRINTS" id="PR00616">
    <property type="entry name" value="CCAATSUBUNTB"/>
</dbReference>
<evidence type="ECO:0000256" key="5">
    <source>
        <dbReference type="ARBA" id="ARBA00023163"/>
    </source>
</evidence>
<dbReference type="Proteomes" id="UP000516437">
    <property type="component" value="Unassembled WGS sequence"/>
</dbReference>
<dbReference type="OrthoDB" id="1097733at2759"/>
<gene>
    <name evidence="10" type="ORF">CJ030_MR0G007462</name>
</gene>
<organism evidence="10 11">
    <name type="scientific">Morella rubra</name>
    <name type="common">Chinese bayberry</name>
    <dbReference type="NCBI Taxonomy" id="262757"/>
    <lineage>
        <taxon>Eukaryota</taxon>
        <taxon>Viridiplantae</taxon>
        <taxon>Streptophyta</taxon>
        <taxon>Embryophyta</taxon>
        <taxon>Tracheophyta</taxon>
        <taxon>Spermatophyta</taxon>
        <taxon>Magnoliopsida</taxon>
        <taxon>eudicotyledons</taxon>
        <taxon>Gunneridae</taxon>
        <taxon>Pentapetalae</taxon>
        <taxon>rosids</taxon>
        <taxon>fabids</taxon>
        <taxon>Fagales</taxon>
        <taxon>Myricaceae</taxon>
        <taxon>Morella</taxon>
    </lineage>
</organism>
<dbReference type="PROSITE" id="PS51152">
    <property type="entry name" value="NFYA_HAP2_2"/>
    <property type="match status" value="1"/>
</dbReference>
<dbReference type="Pfam" id="PF02045">
    <property type="entry name" value="CBFB_NFYA"/>
    <property type="match status" value="1"/>
</dbReference>
<dbReference type="GO" id="GO:0003677">
    <property type="term" value="F:DNA binding"/>
    <property type="evidence" value="ECO:0007669"/>
    <property type="project" value="UniProtKB-KW"/>
</dbReference>
<evidence type="ECO:0000256" key="9">
    <source>
        <dbReference type="SAM" id="MobiDB-lite"/>
    </source>
</evidence>
<keyword evidence="2 8" id="KW-0805">Transcription regulation</keyword>
<proteinExistence type="inferred from homology"/>
<dbReference type="EMBL" id="RXIC02000170">
    <property type="protein sequence ID" value="KAB1200380.1"/>
    <property type="molecule type" value="Genomic_DNA"/>
</dbReference>
<keyword evidence="11" id="KW-1185">Reference proteome</keyword>
<keyword evidence="3 8" id="KW-0238">DNA-binding</keyword>
<reference evidence="10 11" key="1">
    <citation type="journal article" date="2019" name="Plant Biotechnol. J.">
        <title>The red bayberry genome and genetic basis of sex determination.</title>
        <authorList>
            <person name="Jia H.M."/>
            <person name="Jia H.J."/>
            <person name="Cai Q.L."/>
            <person name="Wang Y."/>
            <person name="Zhao H.B."/>
            <person name="Yang W.F."/>
            <person name="Wang G.Y."/>
            <person name="Li Y.H."/>
            <person name="Zhan D.L."/>
            <person name="Shen Y.T."/>
            <person name="Niu Q.F."/>
            <person name="Chang L."/>
            <person name="Qiu J."/>
            <person name="Zhao L."/>
            <person name="Xie H.B."/>
            <person name="Fu W.Y."/>
            <person name="Jin J."/>
            <person name="Li X.W."/>
            <person name="Jiao Y."/>
            <person name="Zhou C.C."/>
            <person name="Tu T."/>
            <person name="Chai C.Y."/>
            <person name="Gao J.L."/>
            <person name="Fan L.J."/>
            <person name="van de Weg E."/>
            <person name="Wang J.Y."/>
            <person name="Gao Z.S."/>
        </authorList>
    </citation>
    <scope>NUCLEOTIDE SEQUENCE [LARGE SCALE GENOMIC DNA]</scope>
    <source>
        <tissue evidence="10">Leaves</tissue>
    </source>
</reference>
<name>A0A6A1UMJ9_9ROSI</name>